<name>C5J5Y1_MESCH</name>
<protein>
    <submittedName>
        <fullName evidence="2">Uncharacterized protein</fullName>
    </submittedName>
</protein>
<sequence length="1112" mass="130171">MFSQANNISIDQKPEHKNQKEQIKISYAFPGVKFDAKSFYFDWKNNDKNIKISLQEYLNNSDNIKGNYELGKRTKSVQKRTQICTYGQQCPNWFYSTLDTPHANLENPFKIEGTTNLAKLKENKLLAQDAKGNKIDMSQYLQSDIDEKFAKYKLNKDLIEISDVEFKVGFEIDNQVVNPIFQVVFNFYPLLIKQENQELDQLFSKLQRDFNNSVLDNGKFRLWWPKSHNDYSISDQWEDQENFLKQIKTKIDNFSNNYDLKKFDSYIYYKFLDDRKLAFSLKVFDKQSNSYSELPINSNVLIHWDYDSQLLKEATKNRLKIYPSKIYKDGTGLENDKVVVWKNSSTQQTENQANKTYGGKLEFHNDVVIKFITKPDENEVLLVNGKVASVVDKVFTAKLADERIFGNGNEFKVQIIEYSQTKDKSQNQKEIKSIYEIDIIINHIPPILSITSFGWNIDDNLKDKQLISPFLLDNQGQNILDNQGNFIENKDFNPKINLQTGVEKEIIWVPKQILPKTFANSSYQGLFNIFLNKNNVDDGFIIELNILKQAANLDLNNFGNTNNIESKIFEIDFDQNNNVQIRKLENTFADQNYSRFFSSTGNWLIQTQNESGINSFKILSIGQDENNKLANNLYENKDVLLFWNSKPGVELFKFLKNKNLSKKQIFQLNYEQILQYWRTLVNEDITKQTLNNNYIFNKLPNFSLEWILDKIRLEGKKQFYLNPKNNKKILDTLIGPDLSSKFQITFKNIQETTDNRFNFDIIIRPLNQNYIRLYNDRITAQNANIYQSNSLLNKEKIKVNIPKFKNDINTFVKELEKNNSILNILNTKFVEENNSIFLALKLKPEFTKNYQLTENKHLINHQENQYIDIFKNLKLEQINLSGIDNLEQAKQFIHQQIYDNWESKNWKFEQDWNIENFYSILEKAINGLESSNTNLDKIFNLRLTTNPDSNNMIFGSKNIQLINVVANKENSSINNLSSINLEKIEIKPKNSDNIGKLIKKELKDYFLNQKVDFDSYFQISQLDKIVENFKNNPTLKSQDIVIKPLSLQVTGTKNIKVINLSNSEENDENIKTNSLIKKSDYYSLIPIGVIITLGIALLIFWLYNKFVAKFKK</sequence>
<evidence type="ECO:0000313" key="3">
    <source>
        <dbReference type="Proteomes" id="UP000001491"/>
    </source>
</evidence>
<dbReference type="KEGG" id="mco:MCJ_001800"/>
<dbReference type="Proteomes" id="UP000001491">
    <property type="component" value="Chromosome"/>
</dbReference>
<dbReference type="HOGENOM" id="CLU_270298_0_0_14"/>
<dbReference type="NCBIfam" id="NF045892">
    <property type="entry name" value="ICE_Mbov_0399"/>
    <property type="match status" value="1"/>
</dbReference>
<keyword evidence="3" id="KW-1185">Reference proteome</keyword>
<keyword evidence="1" id="KW-1133">Transmembrane helix</keyword>
<dbReference type="AlphaFoldDB" id="C5J5Y1"/>
<evidence type="ECO:0000313" key="2">
    <source>
        <dbReference type="EMBL" id="CAT04873.1"/>
    </source>
</evidence>
<proteinExistence type="predicted"/>
<organism evidence="2 3">
    <name type="scientific">Mesomycoplasma conjunctivae (strain ATCC 25834 / NCTC 10147 / HRC/581)</name>
    <name type="common">Mycoplasma conjunctivae</name>
    <dbReference type="NCBI Taxonomy" id="572263"/>
    <lineage>
        <taxon>Bacteria</taxon>
        <taxon>Bacillati</taxon>
        <taxon>Mycoplasmatota</taxon>
        <taxon>Mycoplasmoidales</taxon>
        <taxon>Metamycoplasmataceae</taxon>
        <taxon>Mesomycoplasma</taxon>
    </lineage>
</organism>
<reference evidence="3" key="1">
    <citation type="journal article" date="2009" name="BMC Bioinformatics">
        <title>The Mycoplasma conjunctivae genome sequencing, annotation and analysis.</title>
        <authorList>
            <person name="Calderon-Copete S.P."/>
            <person name="Wigger G."/>
            <person name="Wunderlin C."/>
            <person name="Schmidheini T."/>
            <person name="Frey J."/>
            <person name="Quail M.A."/>
            <person name="Falquet L."/>
        </authorList>
    </citation>
    <scope>NUCLEOTIDE SEQUENCE [LARGE SCALE GENOMIC DNA]</scope>
    <source>
        <strain evidence="3">ATCC 25834 / NCTC 10147 / HRC/581</strain>
    </source>
</reference>
<dbReference type="eggNOG" id="ENOG5033ZHA">
    <property type="taxonomic scope" value="Bacteria"/>
</dbReference>
<evidence type="ECO:0000256" key="1">
    <source>
        <dbReference type="SAM" id="Phobius"/>
    </source>
</evidence>
<gene>
    <name evidence="2" type="ordered locus">MCJ_001800</name>
</gene>
<accession>C5J5Y1</accession>
<keyword evidence="1" id="KW-0812">Transmembrane</keyword>
<keyword evidence="1" id="KW-0472">Membrane</keyword>
<dbReference type="EMBL" id="FM864216">
    <property type="protein sequence ID" value="CAT04873.1"/>
    <property type="molecule type" value="Genomic_DNA"/>
</dbReference>
<feature type="transmembrane region" description="Helical" evidence="1">
    <location>
        <begin position="1081"/>
        <end position="1103"/>
    </location>
</feature>